<accession>A0A927HJP3</accession>
<evidence type="ECO:0000313" key="2">
    <source>
        <dbReference type="Proteomes" id="UP000652007"/>
    </source>
</evidence>
<sequence length="76" mass="8565">MTETTEAMSLPPAFADFHTEGAPFIGQRIGIHDFARRPGQLEVVLIINNDQIIQGRNVQPPGRLPSYCLPPVRRRR</sequence>
<comment type="caution">
    <text evidence="1">The sequence shown here is derived from an EMBL/GenBank/DDBJ whole genome shotgun (WGS) entry which is preliminary data.</text>
</comment>
<evidence type="ECO:0000313" key="1">
    <source>
        <dbReference type="EMBL" id="MBD3703919.1"/>
    </source>
</evidence>
<protein>
    <submittedName>
        <fullName evidence="1">Uncharacterized protein</fullName>
    </submittedName>
</protein>
<reference evidence="1" key="1">
    <citation type="submission" date="2020-07" db="EMBL/GenBank/DDBJ databases">
        <title>Clinical and genomic characterization of carbapenemase-producing Enterobacterales causing secondary infections during the COVID-19 crisis at a New York City hospital.</title>
        <authorList>
            <person name="Gomez-Simmonds A."/>
            <person name="Annavajhala M.K."/>
            <person name="Uhlemann A.-C."/>
        </authorList>
    </citation>
    <scope>NUCLEOTIDE SEQUENCE</scope>
    <source>
        <strain evidence="1">NK1596</strain>
    </source>
</reference>
<dbReference type="Proteomes" id="UP000652007">
    <property type="component" value="Unassembled WGS sequence"/>
</dbReference>
<dbReference type="EMBL" id="JACXTH010000001">
    <property type="protein sequence ID" value="MBD3703919.1"/>
    <property type="molecule type" value="Genomic_DNA"/>
</dbReference>
<organism evidence="1 2">
    <name type="scientific">Klebsiella pneumoniae</name>
    <dbReference type="NCBI Taxonomy" id="573"/>
    <lineage>
        <taxon>Bacteria</taxon>
        <taxon>Pseudomonadati</taxon>
        <taxon>Pseudomonadota</taxon>
        <taxon>Gammaproteobacteria</taxon>
        <taxon>Enterobacterales</taxon>
        <taxon>Enterobacteriaceae</taxon>
        <taxon>Klebsiella/Raoultella group</taxon>
        <taxon>Klebsiella</taxon>
        <taxon>Klebsiella pneumoniae complex</taxon>
    </lineage>
</organism>
<gene>
    <name evidence="1" type="ORF">IE990_00205</name>
</gene>
<proteinExistence type="predicted"/>
<name>A0A927HJP3_KLEPN</name>
<dbReference type="AlphaFoldDB" id="A0A927HJP3"/>